<protein>
    <recommendedName>
        <fullName evidence="12">G-protein coupled receptors family 1 profile domain-containing protein</fullName>
    </recommendedName>
</protein>
<dbReference type="InterPro" id="IPR017452">
    <property type="entry name" value="GPCR_Rhodpsn_7TM"/>
</dbReference>
<feature type="transmembrane region" description="Helical" evidence="11">
    <location>
        <begin position="188"/>
        <end position="207"/>
    </location>
</feature>
<evidence type="ECO:0000256" key="1">
    <source>
        <dbReference type="ARBA" id="ARBA00004651"/>
    </source>
</evidence>
<reference evidence="13" key="1">
    <citation type="submission" date="2023-09" db="UniProtKB">
        <authorList>
            <consortium name="Ensembl"/>
        </authorList>
    </citation>
    <scope>IDENTIFICATION</scope>
</reference>
<dbReference type="Ensembl" id="ENSCCNT00000006926.1">
    <property type="protein sequence ID" value="ENSCCNP00000005253.1"/>
    <property type="gene ID" value="ENSCCNG00000005597.1"/>
</dbReference>
<evidence type="ECO:0000259" key="12">
    <source>
        <dbReference type="PROSITE" id="PS50262"/>
    </source>
</evidence>
<evidence type="ECO:0000313" key="13">
    <source>
        <dbReference type="Ensembl" id="ENSCCNP00000005253.1"/>
    </source>
</evidence>
<keyword evidence="9" id="KW-0675">Receptor</keyword>
<evidence type="ECO:0000256" key="8">
    <source>
        <dbReference type="ARBA" id="ARBA00023136"/>
    </source>
</evidence>
<dbReference type="AlphaFoldDB" id="A0A8C0ZN36"/>
<keyword evidence="3" id="KW-0716">Sensory transduction</keyword>
<dbReference type="GO" id="GO:0004930">
    <property type="term" value="F:G protein-coupled receptor activity"/>
    <property type="evidence" value="ECO:0007669"/>
    <property type="project" value="UniProtKB-KW"/>
</dbReference>
<evidence type="ECO:0000256" key="7">
    <source>
        <dbReference type="ARBA" id="ARBA00023040"/>
    </source>
</evidence>
<dbReference type="PRINTS" id="PR00245">
    <property type="entry name" value="OLFACTORYR"/>
</dbReference>
<dbReference type="Gene3D" id="1.20.1070.10">
    <property type="entry name" value="Rhodopsin 7-helix transmembrane proteins"/>
    <property type="match status" value="1"/>
</dbReference>
<proteinExistence type="predicted"/>
<feature type="transmembrane region" description="Helical" evidence="11">
    <location>
        <begin position="228"/>
        <end position="252"/>
    </location>
</feature>
<keyword evidence="10" id="KW-0807">Transducer</keyword>
<comment type="subcellular location">
    <subcellularLocation>
        <location evidence="1">Cell membrane</location>
        <topology evidence="1">Multi-pass membrane protein</topology>
    </subcellularLocation>
</comment>
<dbReference type="GO" id="GO:0005886">
    <property type="term" value="C:plasma membrane"/>
    <property type="evidence" value="ECO:0007669"/>
    <property type="project" value="UniProtKB-SubCell"/>
</dbReference>
<keyword evidence="8 11" id="KW-0472">Membrane</keyword>
<organism evidence="13">
    <name type="scientific">Castor canadensis</name>
    <name type="common">American beaver</name>
    <dbReference type="NCBI Taxonomy" id="51338"/>
    <lineage>
        <taxon>Eukaryota</taxon>
        <taxon>Metazoa</taxon>
        <taxon>Chordata</taxon>
        <taxon>Craniata</taxon>
        <taxon>Vertebrata</taxon>
        <taxon>Euteleostomi</taxon>
        <taxon>Mammalia</taxon>
        <taxon>Eutheria</taxon>
        <taxon>Euarchontoglires</taxon>
        <taxon>Glires</taxon>
        <taxon>Rodentia</taxon>
        <taxon>Castorimorpha</taxon>
        <taxon>Castoridae</taxon>
        <taxon>Castor</taxon>
    </lineage>
</organism>
<evidence type="ECO:0000256" key="10">
    <source>
        <dbReference type="ARBA" id="ARBA00023224"/>
    </source>
</evidence>
<dbReference type="PROSITE" id="PS50262">
    <property type="entry name" value="G_PROTEIN_RECEP_F1_2"/>
    <property type="match status" value="1"/>
</dbReference>
<evidence type="ECO:0000256" key="2">
    <source>
        <dbReference type="ARBA" id="ARBA00022475"/>
    </source>
</evidence>
<dbReference type="CDD" id="cd15225">
    <property type="entry name" value="7tmA_OR10A-like"/>
    <property type="match status" value="1"/>
</dbReference>
<evidence type="ECO:0000256" key="3">
    <source>
        <dbReference type="ARBA" id="ARBA00022606"/>
    </source>
</evidence>
<dbReference type="Pfam" id="PF13853">
    <property type="entry name" value="7tm_4"/>
    <property type="match status" value="1"/>
</dbReference>
<feature type="domain" description="G-protein coupled receptors family 1 profile" evidence="12">
    <location>
        <begin position="32"/>
        <end position="281"/>
    </location>
</feature>
<feature type="transmembrane region" description="Helical" evidence="11">
    <location>
        <begin position="16"/>
        <end position="39"/>
    </location>
</feature>
<evidence type="ECO:0000256" key="9">
    <source>
        <dbReference type="ARBA" id="ARBA00023170"/>
    </source>
</evidence>
<feature type="transmembrane region" description="Helical" evidence="11">
    <location>
        <begin position="89"/>
        <end position="111"/>
    </location>
</feature>
<dbReference type="GO" id="GO:0004984">
    <property type="term" value="F:olfactory receptor activity"/>
    <property type="evidence" value="ECO:0007669"/>
    <property type="project" value="InterPro"/>
</dbReference>
<keyword evidence="5" id="KW-0552">Olfaction</keyword>
<dbReference type="FunFam" id="1.20.1070.10:FF:000001">
    <property type="entry name" value="Olfactory receptor"/>
    <property type="match status" value="1"/>
</dbReference>
<accession>A0A8C0ZN36</accession>
<evidence type="ECO:0000256" key="11">
    <source>
        <dbReference type="SAM" id="Phobius"/>
    </source>
</evidence>
<sequence>MEFVLLGFSDSPDLQWILFGLFLFIYSTILMCNIIIILITKTFPALQTPMYFYLRNFSFLEICYVTATIPRMLMDLYTQKGNISLLACAAQMFFVLTLGSTECLLLTAMAYDCYVAICNPLHYSLVMNHKVCMQLVAASWISGIPVQIGQTYQIFSLPFCQSNIIGDFFCDFPPVLKLVCGDTFMNEIEAYLIVLVFVVVPFLLIIVSYDKIISSILKISLVRGRSKAFSTCSSHLIVVILFYGTASITYLQANANQSEGMQKLLSLFYTILIPTLNPTIYTLRNKDIMMALRKLITTLST</sequence>
<dbReference type="PRINTS" id="PR00237">
    <property type="entry name" value="GPCRRHODOPSN"/>
</dbReference>
<dbReference type="PANTHER" id="PTHR26453">
    <property type="entry name" value="OLFACTORY RECEPTOR"/>
    <property type="match status" value="1"/>
</dbReference>
<evidence type="ECO:0000256" key="5">
    <source>
        <dbReference type="ARBA" id="ARBA00022725"/>
    </source>
</evidence>
<feature type="transmembrane region" description="Helical" evidence="11">
    <location>
        <begin position="264"/>
        <end position="283"/>
    </location>
</feature>
<keyword evidence="6 11" id="KW-1133">Transmembrane helix</keyword>
<feature type="transmembrane region" description="Helical" evidence="11">
    <location>
        <begin position="131"/>
        <end position="148"/>
    </location>
</feature>
<dbReference type="InterPro" id="IPR000725">
    <property type="entry name" value="Olfact_rcpt"/>
</dbReference>
<name>A0A8C0ZN36_CASCN</name>
<evidence type="ECO:0000256" key="4">
    <source>
        <dbReference type="ARBA" id="ARBA00022692"/>
    </source>
</evidence>
<evidence type="ECO:0000256" key="6">
    <source>
        <dbReference type="ARBA" id="ARBA00022989"/>
    </source>
</evidence>
<dbReference type="SUPFAM" id="SSF81321">
    <property type="entry name" value="Family A G protein-coupled receptor-like"/>
    <property type="match status" value="1"/>
</dbReference>
<keyword evidence="4 11" id="KW-0812">Transmembrane</keyword>
<keyword evidence="7" id="KW-0297">G-protein coupled receptor</keyword>
<keyword evidence="2" id="KW-1003">Cell membrane</keyword>
<feature type="transmembrane region" description="Helical" evidence="11">
    <location>
        <begin position="51"/>
        <end position="69"/>
    </location>
</feature>
<dbReference type="InterPro" id="IPR000276">
    <property type="entry name" value="GPCR_Rhodpsn"/>
</dbReference>